<comment type="caution">
    <text evidence="1">The sequence shown here is derived from an EMBL/GenBank/DDBJ whole genome shotgun (WGS) entry which is preliminary data.</text>
</comment>
<dbReference type="EMBL" id="JADGKB010000014">
    <property type="protein sequence ID" value="KAJ3260012.1"/>
    <property type="molecule type" value="Genomic_DNA"/>
</dbReference>
<evidence type="ECO:0000313" key="1">
    <source>
        <dbReference type="EMBL" id="KAJ3260012.1"/>
    </source>
</evidence>
<keyword evidence="2" id="KW-1185">Reference proteome</keyword>
<organism evidence="1 2">
    <name type="scientific">Boothiomyces macroporosus</name>
    <dbReference type="NCBI Taxonomy" id="261099"/>
    <lineage>
        <taxon>Eukaryota</taxon>
        <taxon>Fungi</taxon>
        <taxon>Fungi incertae sedis</taxon>
        <taxon>Chytridiomycota</taxon>
        <taxon>Chytridiomycota incertae sedis</taxon>
        <taxon>Chytridiomycetes</taxon>
        <taxon>Rhizophydiales</taxon>
        <taxon>Terramycetaceae</taxon>
        <taxon>Boothiomyces</taxon>
    </lineage>
</organism>
<gene>
    <name evidence="1" type="ORF">HK103_001522</name>
</gene>
<name>A0AAD5Y5J1_9FUNG</name>
<dbReference type="Proteomes" id="UP001210925">
    <property type="component" value="Unassembled WGS sequence"/>
</dbReference>
<protein>
    <submittedName>
        <fullName evidence="1">Uncharacterized protein</fullName>
    </submittedName>
</protein>
<dbReference type="AlphaFoldDB" id="A0AAD5Y5J1"/>
<accession>A0AAD5Y5J1</accession>
<reference evidence="1" key="1">
    <citation type="submission" date="2020-05" db="EMBL/GenBank/DDBJ databases">
        <title>Phylogenomic resolution of chytrid fungi.</title>
        <authorList>
            <person name="Stajich J.E."/>
            <person name="Amses K."/>
            <person name="Simmons R."/>
            <person name="Seto K."/>
            <person name="Myers J."/>
            <person name="Bonds A."/>
            <person name="Quandt C.A."/>
            <person name="Barry K."/>
            <person name="Liu P."/>
            <person name="Grigoriev I."/>
            <person name="Longcore J.E."/>
            <person name="James T.Y."/>
        </authorList>
    </citation>
    <scope>NUCLEOTIDE SEQUENCE</scope>
    <source>
        <strain evidence="1">PLAUS21</strain>
    </source>
</reference>
<evidence type="ECO:0000313" key="2">
    <source>
        <dbReference type="Proteomes" id="UP001210925"/>
    </source>
</evidence>
<sequence>MQTVFLLIASIAAAPMIECPMMIPQCFPCPTGQTCAFVREGCLVAKCLPADINGNPICPKSGCEQNPYVQ</sequence>
<proteinExistence type="predicted"/>